<feature type="transmembrane region" description="Helical" evidence="7">
    <location>
        <begin position="566"/>
        <end position="587"/>
    </location>
</feature>
<dbReference type="Pfam" id="PF00535">
    <property type="entry name" value="Glycos_transf_2"/>
    <property type="match status" value="1"/>
</dbReference>
<dbReference type="Proteomes" id="UP000649604">
    <property type="component" value="Unassembled WGS sequence"/>
</dbReference>
<reference evidence="10" key="1">
    <citation type="submission" date="2019-11" db="EMBL/GenBank/DDBJ databases">
        <title>Microbial mats filling the niche in hypersaline microbial mats.</title>
        <authorList>
            <person name="Wong H.L."/>
            <person name="Macleod F.I."/>
            <person name="White R.A. III"/>
            <person name="Burns B.P."/>
        </authorList>
    </citation>
    <scope>NUCLEOTIDE SEQUENCE</scope>
    <source>
        <strain evidence="10">Rbin_158</strain>
    </source>
</reference>
<dbReference type="SUPFAM" id="SSF51735">
    <property type="entry name" value="NAD(P)-binding Rossmann-fold domains"/>
    <property type="match status" value="1"/>
</dbReference>
<keyword evidence="5 7" id="KW-1133">Transmembrane helix</keyword>
<dbReference type="Gene3D" id="3.90.550.10">
    <property type="entry name" value="Spore Coat Polysaccharide Biosynthesis Protein SpsA, Chain A"/>
    <property type="match status" value="1"/>
</dbReference>
<keyword evidence="3" id="KW-0808">Transferase</keyword>
<protein>
    <submittedName>
        <fullName evidence="10">Exopolysaccharide biosynthesis polyprenyl glycosylphosphotransferase</fullName>
    </submittedName>
</protein>
<feature type="transmembrane region" description="Helical" evidence="7">
    <location>
        <begin position="333"/>
        <end position="355"/>
    </location>
</feature>
<feature type="transmembrane region" description="Helical" evidence="7">
    <location>
        <begin position="367"/>
        <end position="391"/>
    </location>
</feature>
<feature type="transmembrane region" description="Helical" evidence="7">
    <location>
        <begin position="291"/>
        <end position="313"/>
    </location>
</feature>
<comment type="similarity">
    <text evidence="2">Belongs to the bacterial sugar transferase family.</text>
</comment>
<dbReference type="InterPro" id="IPR003362">
    <property type="entry name" value="Bact_transf"/>
</dbReference>
<evidence type="ECO:0000256" key="5">
    <source>
        <dbReference type="ARBA" id="ARBA00022989"/>
    </source>
</evidence>
<keyword evidence="6 7" id="KW-0472">Membrane</keyword>
<dbReference type="AlphaFoldDB" id="A0A9D5JS65"/>
<dbReference type="GO" id="GO:0016780">
    <property type="term" value="F:phosphotransferase activity, for other substituted phosphate groups"/>
    <property type="evidence" value="ECO:0007669"/>
    <property type="project" value="TreeGrafter"/>
</dbReference>
<proteinExistence type="inferred from homology"/>
<dbReference type="InterPro" id="IPR036291">
    <property type="entry name" value="NAD(P)-bd_dom_sf"/>
</dbReference>
<dbReference type="PANTHER" id="PTHR30576:SF0">
    <property type="entry name" value="UNDECAPRENYL-PHOSPHATE N-ACETYLGALACTOSAMINYL 1-PHOSPHATE TRANSFERASE-RELATED"/>
    <property type="match status" value="1"/>
</dbReference>
<dbReference type="CDD" id="cd04186">
    <property type="entry name" value="GT_2_like_c"/>
    <property type="match status" value="1"/>
</dbReference>
<dbReference type="EMBL" id="WJJP01000049">
    <property type="protein sequence ID" value="MBD3323282.1"/>
    <property type="molecule type" value="Genomic_DNA"/>
</dbReference>
<dbReference type="InterPro" id="IPR029044">
    <property type="entry name" value="Nucleotide-diphossugar_trans"/>
</dbReference>
<evidence type="ECO:0000313" key="11">
    <source>
        <dbReference type="Proteomes" id="UP000649604"/>
    </source>
</evidence>
<dbReference type="GO" id="GO:0016020">
    <property type="term" value="C:membrane"/>
    <property type="evidence" value="ECO:0007669"/>
    <property type="project" value="UniProtKB-SubCell"/>
</dbReference>
<evidence type="ECO:0000256" key="4">
    <source>
        <dbReference type="ARBA" id="ARBA00022692"/>
    </source>
</evidence>
<dbReference type="InterPro" id="IPR017475">
    <property type="entry name" value="EPS_sugar_tfrase"/>
</dbReference>
<evidence type="ECO:0000313" key="10">
    <source>
        <dbReference type="EMBL" id="MBD3323282.1"/>
    </source>
</evidence>
<feature type="domain" description="Bacterial sugar transferase" evidence="9">
    <location>
        <begin position="561"/>
        <end position="748"/>
    </location>
</feature>
<name>A0A9D5JS65_9BACT</name>
<keyword evidence="4 7" id="KW-0812">Transmembrane</keyword>
<dbReference type="Gene3D" id="3.40.50.720">
    <property type="entry name" value="NAD(P)-binding Rossmann-like Domain"/>
    <property type="match status" value="1"/>
</dbReference>
<dbReference type="InterPro" id="IPR001173">
    <property type="entry name" value="Glyco_trans_2-like"/>
</dbReference>
<comment type="subcellular location">
    <subcellularLocation>
        <location evidence="1">Membrane</location>
        <topology evidence="1">Multi-pass membrane protein</topology>
    </subcellularLocation>
</comment>
<sequence>MKRAKSAGIALIDARIRKPTHARNAMKLLIAFVNYNTTDLLVQCLDSLKTQQINIPYQIIVVDNHSQDDGVTRLQQDYPDVTVIANPTNEGYAKAVNQAIRACDAEYILLLNPDIEVKPGAIDTLVAFLDETPDVGIVGGKLVYPDGTLQHSCRTFYTLPTILLRRTILGKLFPNSKILARHLMSDWDHSTIRDVDWMLGACLMIRRQALQDVGLMDERFFLYFEDVDWCYRMKKGGWRVCYVPDAVMVHHHRRQSAQGLINKTLVFHIMSMVHFYDKWGKFLYFFKKYRVFLGTLILLILDLAAINLSFYTAHLIRDNLLVFLQKPHIPFFYYYRFLLFVNIVTPIVFFSAGLYTIKRGELWVDELFRIAKGVMLNALLLMAGSFIVQGYEYSRSMIVVFAGLSILMMFLLRWSAISWYNSWRKKGFNLRRTLIIGTGQSALVVYEELRKHREIGFEVVGFVRDPQEQDIQSQPVAFPVLGSADQIIPLIRDQNINELIIATTSDSRELISHCKQEGVNVRLVTDFHSLSVHETTFEELAGIPMVFFQGKPLFGVNLVLKRTMDIVLSLLGLLLLSPLFAVIALLIKLESPGPVIFKQERIGRGRTPFTMFKFRSMCVDAEVLKAQLAALNEARGPLFKIQHDPRLTRIGRVIRKYSLDELPQLWNVLKGDMSLVGPRPPVQSEVEQYSAEAYKRLEIRPGITGLWQVSGRSNLSFDEMLKLDIYYIWNWSLSQDLKILLRTFPIVFSGQGAY</sequence>
<evidence type="ECO:0000256" key="7">
    <source>
        <dbReference type="SAM" id="Phobius"/>
    </source>
</evidence>
<organism evidence="10 11">
    <name type="scientific">candidate division KSB3 bacterium</name>
    <dbReference type="NCBI Taxonomy" id="2044937"/>
    <lineage>
        <taxon>Bacteria</taxon>
        <taxon>candidate division KSB3</taxon>
    </lineage>
</organism>
<dbReference type="NCBIfam" id="TIGR03025">
    <property type="entry name" value="EPS_sugtrans"/>
    <property type="match status" value="1"/>
</dbReference>
<evidence type="ECO:0000256" key="1">
    <source>
        <dbReference type="ARBA" id="ARBA00004141"/>
    </source>
</evidence>
<evidence type="ECO:0000259" key="8">
    <source>
        <dbReference type="Pfam" id="PF00535"/>
    </source>
</evidence>
<feature type="domain" description="Glycosyltransferase 2-like" evidence="8">
    <location>
        <begin position="33"/>
        <end position="156"/>
    </location>
</feature>
<dbReference type="Pfam" id="PF02397">
    <property type="entry name" value="Bac_transf"/>
    <property type="match status" value="1"/>
</dbReference>
<evidence type="ECO:0000256" key="6">
    <source>
        <dbReference type="ARBA" id="ARBA00023136"/>
    </source>
</evidence>
<gene>
    <name evidence="10" type="ORF">GF339_01785</name>
</gene>
<evidence type="ECO:0000256" key="3">
    <source>
        <dbReference type="ARBA" id="ARBA00022679"/>
    </source>
</evidence>
<dbReference type="SUPFAM" id="SSF53448">
    <property type="entry name" value="Nucleotide-diphospho-sugar transferases"/>
    <property type="match status" value="1"/>
</dbReference>
<accession>A0A9D5JS65</accession>
<dbReference type="Pfam" id="PF13727">
    <property type="entry name" value="CoA_binding_3"/>
    <property type="match status" value="1"/>
</dbReference>
<comment type="caution">
    <text evidence="10">The sequence shown here is derived from an EMBL/GenBank/DDBJ whole genome shotgun (WGS) entry which is preliminary data.</text>
</comment>
<dbReference type="PANTHER" id="PTHR30576">
    <property type="entry name" value="COLANIC BIOSYNTHESIS UDP-GLUCOSE LIPID CARRIER TRANSFERASE"/>
    <property type="match status" value="1"/>
</dbReference>
<evidence type="ECO:0000256" key="2">
    <source>
        <dbReference type="ARBA" id="ARBA00006464"/>
    </source>
</evidence>
<feature type="transmembrane region" description="Helical" evidence="7">
    <location>
        <begin position="397"/>
        <end position="416"/>
    </location>
</feature>
<evidence type="ECO:0000259" key="9">
    <source>
        <dbReference type="Pfam" id="PF02397"/>
    </source>
</evidence>